<dbReference type="EMBL" id="JOJP01000001">
    <property type="protein sequence ID" value="KEI71133.1"/>
    <property type="molecule type" value="Genomic_DNA"/>
</dbReference>
<sequence length="234" mass="26014">MEQVSLLGRVAQSVSQDVGQLDKAVYGSRGVKTNSTVERNLDNLNTTFFTDPLVWTDRLVKPLNWVWSCPPSLGDSCSDNSETETLRPALELVNSESEALEPASELSMCVSDHDSERNDEKMELQKKSLQLEVHMPPKLYSQLQLRAGLSSTKCNSGLELALPTGIPINAQLLIGMFEASLKMIPSLNQYRVGDDNRKDILLRHSVVTAVIINAFEGLLPFNNDYSTLSVYLRK</sequence>
<gene>
    <name evidence="1" type="ORF">GV64_10590</name>
</gene>
<keyword evidence="2" id="KW-1185">Reference proteome</keyword>
<dbReference type="RefSeq" id="WP_020582680.1">
    <property type="nucleotide sequence ID" value="NZ_JOJP01000001.1"/>
</dbReference>
<name>A0A081KAF7_9GAMM</name>
<proteinExistence type="predicted"/>
<comment type="caution">
    <text evidence="1">The sequence shown here is derived from an EMBL/GenBank/DDBJ whole genome shotgun (WGS) entry which is preliminary data.</text>
</comment>
<dbReference type="Proteomes" id="UP000027997">
    <property type="component" value="Unassembled WGS sequence"/>
</dbReference>
<evidence type="ECO:0000313" key="1">
    <source>
        <dbReference type="EMBL" id="KEI71133.1"/>
    </source>
</evidence>
<protein>
    <submittedName>
        <fullName evidence="1">Uncharacterized protein</fullName>
    </submittedName>
</protein>
<dbReference type="AlphaFoldDB" id="A0A081KAF7"/>
<evidence type="ECO:0000313" key="2">
    <source>
        <dbReference type="Proteomes" id="UP000027997"/>
    </source>
</evidence>
<organism evidence="1 2">
    <name type="scientific">Endozoicomonas elysicola</name>
    <dbReference type="NCBI Taxonomy" id="305900"/>
    <lineage>
        <taxon>Bacteria</taxon>
        <taxon>Pseudomonadati</taxon>
        <taxon>Pseudomonadota</taxon>
        <taxon>Gammaproteobacteria</taxon>
        <taxon>Oceanospirillales</taxon>
        <taxon>Endozoicomonadaceae</taxon>
        <taxon>Endozoicomonas</taxon>
    </lineage>
</organism>
<dbReference type="STRING" id="305900.GV64_10590"/>
<reference evidence="1 2" key="1">
    <citation type="submission" date="2014-06" db="EMBL/GenBank/DDBJ databases">
        <title>Whole Genome Sequences of Three Symbiotic Endozoicomonas Bacteria.</title>
        <authorList>
            <person name="Neave M.J."/>
            <person name="Apprill A."/>
            <person name="Voolstra C.R."/>
        </authorList>
    </citation>
    <scope>NUCLEOTIDE SEQUENCE [LARGE SCALE GENOMIC DNA]</scope>
    <source>
        <strain evidence="1 2">DSM 22380</strain>
    </source>
</reference>
<accession>A0A081KAF7</accession>